<accession>A0ABW3TZY4</accession>
<dbReference type="RefSeq" id="WP_381480599.1">
    <property type="nucleotide sequence ID" value="NZ_JBHTLT010000046.1"/>
</dbReference>
<dbReference type="InterPro" id="IPR008334">
    <property type="entry name" value="5'-Nucleotdase_C"/>
</dbReference>
<keyword evidence="2" id="KW-0378">Hydrolase</keyword>
<dbReference type="InterPro" id="IPR029052">
    <property type="entry name" value="Metallo-depent_PP-like"/>
</dbReference>
<dbReference type="Pfam" id="PF00149">
    <property type="entry name" value="Metallophos"/>
    <property type="match status" value="1"/>
</dbReference>
<dbReference type="PIRSF" id="PIRSF036361">
    <property type="entry name" value="YunD"/>
    <property type="match status" value="1"/>
</dbReference>
<sequence>MNMQKKMETIYFYHTNDIHSHFDTWPQISRYLISKRAEHKEREETCLVFDIGDHVDRSHPFTDGTAGKGNVALLNSAGYDAITIGNNEGITMSKKALNTLYEGADFDVIICNLFETDDSTPKWMKPYEIYTTVTGLKIGVIGATAQYKEFYAKLDWQIVEPREALRKIAKSICPQVDIIVCLSHLGIHEDRLLAAECKEIDIIFGAHTHHLLMEGECVDSTLLAATGKFGQYVGKVVVQFDIDSGRIANKHATIIPASELESEEADVERVNRLIEDGKQSMDEKVFYNSFPLKNDLFKESPLSSFFGKSLIAYTDADCALFNGGLFLGGLEQGWVTKADLHALLPHPINLCVVQLKGTELLEIIRLSKNEEWPKTEIKGLGFRGTLMGGLIFANLHETESGQLFAGQKEVLPETNISLATLDMFTFGFFFPTLKDAEKDYIMPEFIRDVLGWYGKETFAGTL</sequence>
<evidence type="ECO:0000259" key="3">
    <source>
        <dbReference type="Pfam" id="PF00149"/>
    </source>
</evidence>
<name>A0ABW3TZY4_9BACL</name>
<evidence type="ECO:0000256" key="2">
    <source>
        <dbReference type="RuleBase" id="RU362119"/>
    </source>
</evidence>
<evidence type="ECO:0000259" key="4">
    <source>
        <dbReference type="Pfam" id="PF02872"/>
    </source>
</evidence>
<keyword evidence="1" id="KW-0732">Signal</keyword>
<gene>
    <name evidence="5" type="ORF">ACFQ38_09940</name>
</gene>
<evidence type="ECO:0000313" key="6">
    <source>
        <dbReference type="Proteomes" id="UP001597231"/>
    </source>
</evidence>
<dbReference type="CDD" id="cd00845">
    <property type="entry name" value="MPP_UshA_N_like"/>
    <property type="match status" value="1"/>
</dbReference>
<evidence type="ECO:0000256" key="1">
    <source>
        <dbReference type="ARBA" id="ARBA00022729"/>
    </source>
</evidence>
<dbReference type="SUPFAM" id="SSF56300">
    <property type="entry name" value="Metallo-dependent phosphatases"/>
    <property type="match status" value="1"/>
</dbReference>
<dbReference type="Gene3D" id="3.60.21.10">
    <property type="match status" value="1"/>
</dbReference>
<dbReference type="InterPro" id="IPR004843">
    <property type="entry name" value="Calcineurin-like_PHP"/>
</dbReference>
<comment type="caution">
    <text evidence="5">The sequence shown here is derived from an EMBL/GenBank/DDBJ whole genome shotgun (WGS) entry which is preliminary data.</text>
</comment>
<dbReference type="PANTHER" id="PTHR11575">
    <property type="entry name" value="5'-NUCLEOTIDASE-RELATED"/>
    <property type="match status" value="1"/>
</dbReference>
<evidence type="ECO:0000313" key="5">
    <source>
        <dbReference type="EMBL" id="MFD1205418.1"/>
    </source>
</evidence>
<keyword evidence="2" id="KW-0547">Nucleotide-binding</keyword>
<dbReference type="Pfam" id="PF02872">
    <property type="entry name" value="5_nucleotid_C"/>
    <property type="match status" value="1"/>
</dbReference>
<organism evidence="5 6">
    <name type="scientific">Sporosarcina contaminans</name>
    <dbReference type="NCBI Taxonomy" id="633403"/>
    <lineage>
        <taxon>Bacteria</taxon>
        <taxon>Bacillati</taxon>
        <taxon>Bacillota</taxon>
        <taxon>Bacilli</taxon>
        <taxon>Bacillales</taxon>
        <taxon>Caryophanaceae</taxon>
        <taxon>Sporosarcina</taxon>
    </lineage>
</organism>
<proteinExistence type="inferred from homology"/>
<keyword evidence="6" id="KW-1185">Reference proteome</keyword>
<dbReference type="Proteomes" id="UP001597231">
    <property type="component" value="Unassembled WGS sequence"/>
</dbReference>
<dbReference type="PANTHER" id="PTHR11575:SF23">
    <property type="entry name" value="5-NUCLEOTIDASE FAMILY PROTEIN"/>
    <property type="match status" value="1"/>
</dbReference>
<reference evidence="6" key="1">
    <citation type="journal article" date="2019" name="Int. J. Syst. Evol. Microbiol.">
        <title>The Global Catalogue of Microorganisms (GCM) 10K type strain sequencing project: providing services to taxonomists for standard genome sequencing and annotation.</title>
        <authorList>
            <consortium name="The Broad Institute Genomics Platform"/>
            <consortium name="The Broad Institute Genome Sequencing Center for Infectious Disease"/>
            <person name="Wu L."/>
            <person name="Ma J."/>
        </authorList>
    </citation>
    <scope>NUCLEOTIDE SEQUENCE [LARGE SCALE GENOMIC DNA]</scope>
    <source>
        <strain evidence="6">CCUG 53915</strain>
    </source>
</reference>
<protein>
    <submittedName>
        <fullName evidence="5">Bifunctional metallophosphatase/5'-nucleotidase</fullName>
    </submittedName>
</protein>
<feature type="domain" description="5'-Nucleotidase C-terminal" evidence="4">
    <location>
        <begin position="289"/>
        <end position="367"/>
    </location>
</feature>
<feature type="domain" description="Calcineurin-like phosphoesterase" evidence="3">
    <location>
        <begin position="12"/>
        <end position="210"/>
    </location>
</feature>
<comment type="similarity">
    <text evidence="2">Belongs to the 5'-nucleotidase family.</text>
</comment>
<dbReference type="PRINTS" id="PR01607">
    <property type="entry name" value="APYRASEFAMLY"/>
</dbReference>
<dbReference type="EMBL" id="JBHTLT010000046">
    <property type="protein sequence ID" value="MFD1205418.1"/>
    <property type="molecule type" value="Genomic_DNA"/>
</dbReference>
<dbReference type="InterPro" id="IPR006179">
    <property type="entry name" value="5_nucleotidase/apyrase"/>
</dbReference>
<dbReference type="Gene3D" id="3.90.780.10">
    <property type="entry name" value="5'-Nucleotidase, C-terminal domain"/>
    <property type="match status" value="1"/>
</dbReference>
<dbReference type="InterPro" id="IPR036907">
    <property type="entry name" value="5'-Nucleotdase_C_sf"/>
</dbReference>
<dbReference type="SUPFAM" id="SSF55816">
    <property type="entry name" value="5'-nucleotidase (syn. UDP-sugar hydrolase), C-terminal domain"/>
    <property type="match status" value="1"/>
</dbReference>
<dbReference type="InterPro" id="IPR011240">
    <property type="entry name" value="Pesterase_YunD"/>
</dbReference>